<feature type="compositionally biased region" description="Basic residues" evidence="1">
    <location>
        <begin position="141"/>
        <end position="150"/>
    </location>
</feature>
<evidence type="ECO:0000313" key="3">
    <source>
        <dbReference type="Proteomes" id="UP000230002"/>
    </source>
</evidence>
<keyword evidence="3" id="KW-1185">Reference proteome</keyword>
<reference evidence="2 3" key="1">
    <citation type="journal article" date="2015" name="Sci. Rep.">
        <title>Chromosome-level genome map provides insights into diverse defense mechanisms in the medicinal fungus Ganoderma sinense.</title>
        <authorList>
            <person name="Zhu Y."/>
            <person name="Xu J."/>
            <person name="Sun C."/>
            <person name="Zhou S."/>
            <person name="Xu H."/>
            <person name="Nelson D.R."/>
            <person name="Qian J."/>
            <person name="Song J."/>
            <person name="Luo H."/>
            <person name="Xiang L."/>
            <person name="Li Y."/>
            <person name="Xu Z."/>
            <person name="Ji A."/>
            <person name="Wang L."/>
            <person name="Lu S."/>
            <person name="Hayward A."/>
            <person name="Sun W."/>
            <person name="Li X."/>
            <person name="Schwartz D.C."/>
            <person name="Wang Y."/>
            <person name="Chen S."/>
        </authorList>
    </citation>
    <scope>NUCLEOTIDE SEQUENCE [LARGE SCALE GENOMIC DNA]</scope>
    <source>
        <strain evidence="2 3">ZZ0214-1</strain>
    </source>
</reference>
<dbReference type="AlphaFoldDB" id="A0A2G8SCH3"/>
<protein>
    <submittedName>
        <fullName evidence="2">Uncharacterized protein</fullName>
    </submittedName>
</protein>
<proteinExistence type="predicted"/>
<feature type="compositionally biased region" description="Gly residues" evidence="1">
    <location>
        <begin position="38"/>
        <end position="48"/>
    </location>
</feature>
<feature type="region of interest" description="Disordered" evidence="1">
    <location>
        <begin position="114"/>
        <end position="150"/>
    </location>
</feature>
<gene>
    <name evidence="2" type="ORF">GSI_06161</name>
</gene>
<sequence>MATTNENSPPQNLSPAPAETDTTTSDNTYPPQRHAGAVGYGPEYGKGTGTSDKLQGLKEEFKGKVLRKPELVQHGRDLRTGELKRKEMEADVGLSIVTLCFLIQLMVVFPGRRGSLQHHGQSDGWRPGQTGRRSETTVRDHRSRRDRGGE</sequence>
<organism evidence="2 3">
    <name type="scientific">Ganoderma sinense ZZ0214-1</name>
    <dbReference type="NCBI Taxonomy" id="1077348"/>
    <lineage>
        <taxon>Eukaryota</taxon>
        <taxon>Fungi</taxon>
        <taxon>Dikarya</taxon>
        <taxon>Basidiomycota</taxon>
        <taxon>Agaricomycotina</taxon>
        <taxon>Agaricomycetes</taxon>
        <taxon>Polyporales</taxon>
        <taxon>Polyporaceae</taxon>
        <taxon>Ganoderma</taxon>
    </lineage>
</organism>
<dbReference type="EMBL" id="AYKW01000012">
    <property type="protein sequence ID" value="PIL31460.1"/>
    <property type="molecule type" value="Genomic_DNA"/>
</dbReference>
<comment type="caution">
    <text evidence="2">The sequence shown here is derived from an EMBL/GenBank/DDBJ whole genome shotgun (WGS) entry which is preliminary data.</text>
</comment>
<dbReference type="OrthoDB" id="2500073at2759"/>
<dbReference type="Proteomes" id="UP000230002">
    <property type="component" value="Unassembled WGS sequence"/>
</dbReference>
<name>A0A2G8SCH3_9APHY</name>
<accession>A0A2G8SCH3</accession>
<feature type="region of interest" description="Disordered" evidence="1">
    <location>
        <begin position="1"/>
        <end position="54"/>
    </location>
</feature>
<evidence type="ECO:0000256" key="1">
    <source>
        <dbReference type="SAM" id="MobiDB-lite"/>
    </source>
</evidence>
<feature type="compositionally biased region" description="Polar residues" evidence="1">
    <location>
        <begin position="1"/>
        <end position="30"/>
    </location>
</feature>
<evidence type="ECO:0000313" key="2">
    <source>
        <dbReference type="EMBL" id="PIL31460.1"/>
    </source>
</evidence>
<dbReference type="STRING" id="1077348.A0A2G8SCH3"/>